<name>A0A1H6C2M2_9BACT</name>
<dbReference type="InterPro" id="IPR051163">
    <property type="entry name" value="Sodium:Solute_Symporter_SSF"/>
</dbReference>
<keyword evidence="8" id="KW-0406">Ion transport</keyword>
<keyword evidence="3" id="KW-0813">Transport</keyword>
<evidence type="ECO:0000256" key="4">
    <source>
        <dbReference type="ARBA" id="ARBA00022475"/>
    </source>
</evidence>
<evidence type="ECO:0000256" key="7">
    <source>
        <dbReference type="ARBA" id="ARBA00023053"/>
    </source>
</evidence>
<evidence type="ECO:0000256" key="2">
    <source>
        <dbReference type="ARBA" id="ARBA00006434"/>
    </source>
</evidence>
<evidence type="ECO:0000313" key="13">
    <source>
        <dbReference type="EMBL" id="SEG67224.1"/>
    </source>
</evidence>
<dbReference type="OrthoDB" id="9789704at2"/>
<feature type="transmembrane region" description="Helical" evidence="12">
    <location>
        <begin position="226"/>
        <end position="243"/>
    </location>
</feature>
<organism evidence="13 14">
    <name type="scientific">Bryocella elongata</name>
    <dbReference type="NCBI Taxonomy" id="863522"/>
    <lineage>
        <taxon>Bacteria</taxon>
        <taxon>Pseudomonadati</taxon>
        <taxon>Acidobacteriota</taxon>
        <taxon>Terriglobia</taxon>
        <taxon>Terriglobales</taxon>
        <taxon>Acidobacteriaceae</taxon>
        <taxon>Bryocella</taxon>
    </lineage>
</organism>
<feature type="transmembrane region" description="Helical" evidence="12">
    <location>
        <begin position="359"/>
        <end position="383"/>
    </location>
</feature>
<reference evidence="13 14" key="1">
    <citation type="submission" date="2016-10" db="EMBL/GenBank/DDBJ databases">
        <authorList>
            <person name="de Groot N.N."/>
        </authorList>
    </citation>
    <scope>NUCLEOTIDE SEQUENCE [LARGE SCALE GENOMIC DNA]</scope>
    <source>
        <strain evidence="13 14">DSM 22489</strain>
    </source>
</reference>
<sequence length="571" mass="62356">MNGMHLAAPDLVVVLGYFVLVLLIGMYFRRQQKTAEDYFAGGHQVSWWLAGISHYMSGFSAFTFVVYSEIAYRYGLVAIILFWTSVPACILGGALFAKRWRRARIITPVEFLEQRCSLTVRQTFAWAAIPAKIFEDSLKIFTTALFLSAGMGLGIGMSILLCTLIVIAYTVLGGLLALVVTDYLQFIMKALAILLLLPLAVWRLGGLAASFHSVPRDLLHAHAGPYSWVYILSYLLIVCISYNGSWSFAQKYYSVPDERSGQRAAYLAAALNFVGTPILLLPAMMARSLMPQFSATHKPQDVYVQLIFTLLPPGMIGIIIAALFSATMATVSADLNAIAGVLTKDVYQRILRPHTSERALVTVGRTLTFVLGSLLLSLSLWLAHSHQDSLFHVMVTAFGVLLSPTLLPMLATLLFPKLTSRGVLAGFTTGLASGILTLCAKTWLMSHSAGPTQALDYQLEGISIFINVAATCAGMWAGSRWLNITPDEQARTNAFFARLQRPITAAESHVSERQSEGTSHILRLSTASVGALLVAAGLLSHSPQARWVDGILGSLLLLSAIPLRQLRQRRS</sequence>
<evidence type="ECO:0000256" key="9">
    <source>
        <dbReference type="ARBA" id="ARBA00023136"/>
    </source>
</evidence>
<keyword evidence="9 12" id="KW-0472">Membrane</keyword>
<evidence type="ECO:0000256" key="3">
    <source>
        <dbReference type="ARBA" id="ARBA00022448"/>
    </source>
</evidence>
<gene>
    <name evidence="13" type="ORF">SAMN05421819_4202</name>
</gene>
<evidence type="ECO:0000256" key="11">
    <source>
        <dbReference type="RuleBase" id="RU362091"/>
    </source>
</evidence>
<dbReference type="EMBL" id="FNVA01000008">
    <property type="protein sequence ID" value="SEG67224.1"/>
    <property type="molecule type" value="Genomic_DNA"/>
</dbReference>
<evidence type="ECO:0000256" key="5">
    <source>
        <dbReference type="ARBA" id="ARBA00022692"/>
    </source>
</evidence>
<keyword evidence="7" id="KW-0915">Sodium</keyword>
<evidence type="ECO:0000256" key="8">
    <source>
        <dbReference type="ARBA" id="ARBA00023065"/>
    </source>
</evidence>
<dbReference type="PANTHER" id="PTHR42985">
    <property type="entry name" value="SODIUM-COUPLED MONOCARBOXYLATE TRANSPORTER"/>
    <property type="match status" value="1"/>
</dbReference>
<feature type="transmembrane region" description="Helical" evidence="12">
    <location>
        <begin position="464"/>
        <end position="482"/>
    </location>
</feature>
<protein>
    <submittedName>
        <fullName evidence="13">Transporter, SSS family</fullName>
    </submittedName>
</protein>
<dbReference type="RefSeq" id="WP_103935038.1">
    <property type="nucleotide sequence ID" value="NZ_FNVA01000008.1"/>
</dbReference>
<evidence type="ECO:0000256" key="6">
    <source>
        <dbReference type="ARBA" id="ARBA00022989"/>
    </source>
</evidence>
<evidence type="ECO:0000313" key="14">
    <source>
        <dbReference type="Proteomes" id="UP000236728"/>
    </source>
</evidence>
<accession>A0A1H6C2M2</accession>
<dbReference type="AlphaFoldDB" id="A0A1H6C2M2"/>
<keyword evidence="5 12" id="KW-0812">Transmembrane</keyword>
<feature type="transmembrane region" description="Helical" evidence="12">
    <location>
        <begin position="191"/>
        <end position="214"/>
    </location>
</feature>
<comment type="subcellular location">
    <subcellularLocation>
        <location evidence="1">Cell membrane</location>
        <topology evidence="1">Multi-pass membrane protein</topology>
    </subcellularLocation>
</comment>
<dbReference type="GO" id="GO:0015293">
    <property type="term" value="F:symporter activity"/>
    <property type="evidence" value="ECO:0007669"/>
    <property type="project" value="TreeGrafter"/>
</dbReference>
<dbReference type="GO" id="GO:0005886">
    <property type="term" value="C:plasma membrane"/>
    <property type="evidence" value="ECO:0007669"/>
    <property type="project" value="UniProtKB-SubCell"/>
</dbReference>
<evidence type="ECO:0000256" key="1">
    <source>
        <dbReference type="ARBA" id="ARBA00004651"/>
    </source>
</evidence>
<feature type="transmembrane region" description="Helical" evidence="12">
    <location>
        <begin position="303"/>
        <end position="324"/>
    </location>
</feature>
<evidence type="ECO:0000256" key="12">
    <source>
        <dbReference type="SAM" id="Phobius"/>
    </source>
</evidence>
<feature type="transmembrane region" description="Helical" evidence="12">
    <location>
        <begin position="74"/>
        <end position="97"/>
    </location>
</feature>
<feature type="transmembrane region" description="Helical" evidence="12">
    <location>
        <begin position="422"/>
        <end position="444"/>
    </location>
</feature>
<feature type="transmembrane region" description="Helical" evidence="12">
    <location>
        <begin position="389"/>
        <end position="415"/>
    </location>
</feature>
<proteinExistence type="inferred from homology"/>
<evidence type="ECO:0000256" key="10">
    <source>
        <dbReference type="ARBA" id="ARBA00023201"/>
    </source>
</evidence>
<comment type="similarity">
    <text evidence="2 11">Belongs to the sodium:solute symporter (SSF) (TC 2.A.21) family.</text>
</comment>
<keyword evidence="14" id="KW-1185">Reference proteome</keyword>
<keyword evidence="4" id="KW-1003">Cell membrane</keyword>
<dbReference type="GO" id="GO:0006814">
    <property type="term" value="P:sodium ion transport"/>
    <property type="evidence" value="ECO:0007669"/>
    <property type="project" value="UniProtKB-KW"/>
</dbReference>
<dbReference type="InterPro" id="IPR001734">
    <property type="entry name" value="Na/solute_symporter"/>
</dbReference>
<dbReference type="Proteomes" id="UP000236728">
    <property type="component" value="Unassembled WGS sequence"/>
</dbReference>
<dbReference type="Gene3D" id="1.20.1730.10">
    <property type="entry name" value="Sodium/glucose cotransporter"/>
    <property type="match status" value="1"/>
</dbReference>
<feature type="transmembrane region" description="Helical" evidence="12">
    <location>
        <begin position="6"/>
        <end position="28"/>
    </location>
</feature>
<feature type="transmembrane region" description="Helical" evidence="12">
    <location>
        <begin position="264"/>
        <end position="283"/>
    </location>
</feature>
<feature type="transmembrane region" description="Helical" evidence="12">
    <location>
        <begin position="48"/>
        <end position="68"/>
    </location>
</feature>
<feature type="transmembrane region" description="Helical" evidence="12">
    <location>
        <begin position="166"/>
        <end position="184"/>
    </location>
</feature>
<dbReference type="PROSITE" id="PS50283">
    <property type="entry name" value="NA_SOLUT_SYMP_3"/>
    <property type="match status" value="1"/>
</dbReference>
<dbReference type="PANTHER" id="PTHR42985:SF40">
    <property type="entry name" value="LD47995P-RELATED"/>
    <property type="match status" value="1"/>
</dbReference>
<dbReference type="Pfam" id="PF00474">
    <property type="entry name" value="SSF"/>
    <property type="match status" value="1"/>
</dbReference>
<keyword evidence="6 12" id="KW-1133">Transmembrane helix</keyword>
<keyword evidence="10" id="KW-0739">Sodium transport</keyword>
<dbReference type="InterPro" id="IPR038377">
    <property type="entry name" value="Na/Glc_symporter_sf"/>
</dbReference>